<dbReference type="EMBL" id="FMBE01000014">
    <property type="protein sequence ID" value="SCC54078.1"/>
    <property type="molecule type" value="Genomic_DNA"/>
</dbReference>
<organism evidence="1 2">
    <name type="scientific">Bacillus wiedmannii</name>
    <dbReference type="NCBI Taxonomy" id="1890302"/>
    <lineage>
        <taxon>Bacteria</taxon>
        <taxon>Bacillati</taxon>
        <taxon>Bacillota</taxon>
        <taxon>Bacilli</taxon>
        <taxon>Bacillales</taxon>
        <taxon>Bacillaceae</taxon>
        <taxon>Bacillus</taxon>
        <taxon>Bacillus cereus group</taxon>
    </lineage>
</organism>
<protein>
    <submittedName>
        <fullName evidence="1">Uncharacterized protein</fullName>
    </submittedName>
</protein>
<accession>A0A1C4FDM2</accession>
<dbReference type="RefSeq" id="WP_088123151.1">
    <property type="nucleotide sequence ID" value="NZ_FMBE01000014.1"/>
</dbReference>
<reference evidence="2" key="1">
    <citation type="submission" date="2016-08" db="EMBL/GenBank/DDBJ databases">
        <authorList>
            <person name="Loux V."/>
            <person name="Rue O."/>
        </authorList>
    </citation>
    <scope>NUCLEOTIDE SEQUENCE [LARGE SCALE GENOMIC DNA]</scope>
    <source>
        <strain evidence="2">INRA Bc05-F1</strain>
    </source>
</reference>
<name>A0A1C4FDM2_9BACI</name>
<dbReference type="AlphaFoldDB" id="A0A1C4FDM2"/>
<sequence length="72" mass="8357">MISFGINLRNIISYTQENRNVNNIRILSKLGIRLFDIYGEPLPVSDVNRELVTALKRQDINTQRYILSHLQG</sequence>
<evidence type="ECO:0000313" key="2">
    <source>
        <dbReference type="Proteomes" id="UP000196052"/>
    </source>
</evidence>
<evidence type="ECO:0000313" key="1">
    <source>
        <dbReference type="EMBL" id="SCC54078.1"/>
    </source>
</evidence>
<proteinExistence type="predicted"/>
<gene>
    <name evidence="1" type="ORF">BC05F1_04320</name>
</gene>
<dbReference type="Proteomes" id="UP000196052">
    <property type="component" value="Unassembled WGS sequence"/>
</dbReference>